<protein>
    <submittedName>
        <fullName evidence="3">Uncharacterized protein LOC102805589</fullName>
    </submittedName>
</protein>
<dbReference type="InterPro" id="IPR051057">
    <property type="entry name" value="PI-PLC_domain"/>
</dbReference>
<sequence length="260" mass="29744">MGNTPGIPRKESLYYDNGEKEFYRTDWMSRISGDTSIAALSIPGTHQTMARHGGIAYQCQSRSLRAQLNAGIRWLDIGCRHYENDLPLHHGMVYQYANLDDVFWTCISFLKDNSSETIILRIKEEHKPRQNSRSMDESVQLYIDKHDRAKDFWNEVDTMPTLKEARGKIVVLCSYGEATFGIKYDLLNVADKYDVKFYKVREKVDNVIAHLDEAKRGNISTMYVTYCSGSGGIIPYDCAEKVNEKVYNHISSAKKIDGES</sequence>
<dbReference type="SUPFAM" id="SSF51695">
    <property type="entry name" value="PLC-like phosphodiesterases"/>
    <property type="match status" value="1"/>
</dbReference>
<accession>A0ABM0MLW5</accession>
<dbReference type="GeneID" id="102805589"/>
<dbReference type="RefSeq" id="XP_006821006.1">
    <property type="nucleotide sequence ID" value="XM_006820943.1"/>
</dbReference>
<dbReference type="InterPro" id="IPR000909">
    <property type="entry name" value="PLipase_C_PInositol-sp_X_dom"/>
</dbReference>
<proteinExistence type="predicted"/>
<name>A0ABM0MLW5_SACKO</name>
<organism evidence="2 3">
    <name type="scientific">Saccoglossus kowalevskii</name>
    <name type="common">Acorn worm</name>
    <dbReference type="NCBI Taxonomy" id="10224"/>
    <lineage>
        <taxon>Eukaryota</taxon>
        <taxon>Metazoa</taxon>
        <taxon>Hemichordata</taxon>
        <taxon>Enteropneusta</taxon>
        <taxon>Harrimaniidae</taxon>
        <taxon>Saccoglossus</taxon>
    </lineage>
</organism>
<keyword evidence="2" id="KW-1185">Reference proteome</keyword>
<dbReference type="SMART" id="SM00148">
    <property type="entry name" value="PLCXc"/>
    <property type="match status" value="1"/>
</dbReference>
<dbReference type="PROSITE" id="PS50007">
    <property type="entry name" value="PIPLC_X_DOMAIN"/>
    <property type="match status" value="1"/>
</dbReference>
<dbReference type="InterPro" id="IPR017946">
    <property type="entry name" value="PLC-like_Pdiesterase_TIM-brl"/>
</dbReference>
<evidence type="ECO:0000259" key="1">
    <source>
        <dbReference type="SMART" id="SM00148"/>
    </source>
</evidence>
<dbReference type="PANTHER" id="PTHR13593">
    <property type="match status" value="1"/>
</dbReference>
<dbReference type="CDD" id="cd08586">
    <property type="entry name" value="PI-PLCc_BcPLC_like"/>
    <property type="match status" value="1"/>
</dbReference>
<dbReference type="Proteomes" id="UP000694865">
    <property type="component" value="Unplaced"/>
</dbReference>
<dbReference type="Pfam" id="PF00388">
    <property type="entry name" value="PI-PLC-X"/>
    <property type="match status" value="1"/>
</dbReference>
<dbReference type="Gene3D" id="3.20.20.190">
    <property type="entry name" value="Phosphatidylinositol (PI) phosphodiesterase"/>
    <property type="match status" value="1"/>
</dbReference>
<feature type="domain" description="Phosphatidylinositol-specific phospholipase C X" evidence="1">
    <location>
        <begin position="33"/>
        <end position="174"/>
    </location>
</feature>
<gene>
    <name evidence="3" type="primary">LOC102805589</name>
</gene>
<evidence type="ECO:0000313" key="2">
    <source>
        <dbReference type="Proteomes" id="UP000694865"/>
    </source>
</evidence>
<dbReference type="PANTHER" id="PTHR13593:SF113">
    <property type="entry name" value="SI:DKEY-266F7.9"/>
    <property type="match status" value="1"/>
</dbReference>
<evidence type="ECO:0000313" key="3">
    <source>
        <dbReference type="RefSeq" id="XP_006821006.1"/>
    </source>
</evidence>
<reference evidence="3" key="1">
    <citation type="submission" date="2025-08" db="UniProtKB">
        <authorList>
            <consortium name="RefSeq"/>
        </authorList>
    </citation>
    <scope>IDENTIFICATION</scope>
    <source>
        <tissue evidence="3">Testes</tissue>
    </source>
</reference>